<dbReference type="InterPro" id="IPR007278">
    <property type="entry name" value="DUF397"/>
</dbReference>
<dbReference type="AlphaFoldDB" id="A0A250VNL6"/>
<keyword evidence="3" id="KW-1185">Reference proteome</keyword>
<name>A0A250VNL6_STROL</name>
<protein>
    <recommendedName>
        <fullName evidence="1">DUF397 domain-containing protein</fullName>
    </recommendedName>
</protein>
<dbReference type="EMBL" id="BDQI01000020">
    <property type="protein sequence ID" value="GAX55632.1"/>
    <property type="molecule type" value="Genomic_DNA"/>
</dbReference>
<gene>
    <name evidence="2" type="ORF">SO3561_07193</name>
</gene>
<feature type="domain" description="DUF397" evidence="1">
    <location>
        <begin position="6"/>
        <end position="53"/>
    </location>
</feature>
<dbReference type="RefSeq" id="WP_067366575.1">
    <property type="nucleotide sequence ID" value="NZ_BDQI01000020.1"/>
</dbReference>
<comment type="caution">
    <text evidence="2">The sequence shown here is derived from an EMBL/GenBank/DDBJ whole genome shotgun (WGS) entry which is preliminary data.</text>
</comment>
<accession>A0A250VNL6</accession>
<evidence type="ECO:0000313" key="3">
    <source>
        <dbReference type="Proteomes" id="UP000217446"/>
    </source>
</evidence>
<dbReference type="Proteomes" id="UP000217446">
    <property type="component" value="Unassembled WGS sequence"/>
</dbReference>
<sequence>MPQFEFAKSSHSSGNGECVEVARNIPGTVAVRDSKDVDGPILRVVSSAWAVFAVHMGR</sequence>
<evidence type="ECO:0000259" key="1">
    <source>
        <dbReference type="Pfam" id="PF04149"/>
    </source>
</evidence>
<evidence type="ECO:0000313" key="2">
    <source>
        <dbReference type="EMBL" id="GAX55632.1"/>
    </source>
</evidence>
<dbReference type="Pfam" id="PF04149">
    <property type="entry name" value="DUF397"/>
    <property type="match status" value="1"/>
</dbReference>
<reference evidence="3" key="1">
    <citation type="submission" date="2017-05" db="EMBL/GenBank/DDBJ databases">
        <title>Streptomyces olivochromogenes NBRC 3561 whole genome shotgun sequence.</title>
        <authorList>
            <person name="Dohra H."/>
            <person name="Kodani S."/>
        </authorList>
    </citation>
    <scope>NUCLEOTIDE SEQUENCE [LARGE SCALE GENOMIC DNA]</scope>
    <source>
        <strain evidence="3">NBRC 3561</strain>
    </source>
</reference>
<organism evidence="2 3">
    <name type="scientific">Streptomyces olivochromogenes</name>
    <dbReference type="NCBI Taxonomy" id="1963"/>
    <lineage>
        <taxon>Bacteria</taxon>
        <taxon>Bacillati</taxon>
        <taxon>Actinomycetota</taxon>
        <taxon>Actinomycetes</taxon>
        <taxon>Kitasatosporales</taxon>
        <taxon>Streptomycetaceae</taxon>
        <taxon>Streptomyces</taxon>
    </lineage>
</organism>
<proteinExistence type="predicted"/>